<dbReference type="EMBL" id="JAGYVZ010000036">
    <property type="protein sequence ID" value="MBS7233874.1"/>
    <property type="molecule type" value="Genomic_DNA"/>
</dbReference>
<comment type="caution">
    <text evidence="1">The sequence shown here is derived from an EMBL/GenBank/DDBJ whole genome shotgun (WGS) entry which is preliminary data.</text>
</comment>
<name>A0ABS5PHV6_9FLAO</name>
<protein>
    <submittedName>
        <fullName evidence="1">Erythromycin esterase family protein</fullName>
    </submittedName>
</protein>
<accession>A0ABS5PHV6</accession>
<organism evidence="1 2">
    <name type="scientific">Flavobacterium psychroterrae</name>
    <dbReference type="NCBI Taxonomy" id="2133767"/>
    <lineage>
        <taxon>Bacteria</taxon>
        <taxon>Pseudomonadati</taxon>
        <taxon>Bacteroidota</taxon>
        <taxon>Flavobacteriia</taxon>
        <taxon>Flavobacteriales</taxon>
        <taxon>Flavobacteriaceae</taxon>
        <taxon>Flavobacterium</taxon>
    </lineage>
</organism>
<dbReference type="Pfam" id="PF05139">
    <property type="entry name" value="Erythro_esteras"/>
    <property type="match status" value="1"/>
</dbReference>
<dbReference type="Gene3D" id="3.40.1660.10">
    <property type="entry name" value="EreA-like (biosynthetic domain)"/>
    <property type="match status" value="1"/>
</dbReference>
<evidence type="ECO:0000313" key="2">
    <source>
        <dbReference type="Proteomes" id="UP000722625"/>
    </source>
</evidence>
<dbReference type="Proteomes" id="UP000722625">
    <property type="component" value="Unassembled WGS sequence"/>
</dbReference>
<dbReference type="InterPro" id="IPR052036">
    <property type="entry name" value="Hydrolase/PRTase-associated"/>
</dbReference>
<dbReference type="CDD" id="cd14728">
    <property type="entry name" value="Ere-like"/>
    <property type="match status" value="1"/>
</dbReference>
<sequence>MKRIFLILICSVFYVIGNAQNFNPKILSLPENPSNDDFSFLKEELKVVQVLMLGEKSHYDGNVFEMKTKIIEYLYKELGFTTIAFESGVYDVWKAQNKINKGTNVQLAFKNSLFSIWSNTNEFQSFVQFYEANKSNLKLFGFDSQISGKYGDENLFIDLFEYCSNNQLELKLDRGDLELLIESINYSNFFDENDITYSQYKSSFENLLKAIAKKPKTESSFYWSQIIKSLLASGEKCYLKKPQILNPFHTSSNDNIRDKQMADNLLEYIKNHPNEKIICWGANQHFVNDMSSVTAPIIKDFVPMGSYVKKELKEKMYSFAAVTAADSVFLGGKWNTTIIDKKSFEYYLRSKNKAHMFISSKQDEMEKSQLNRLFSPEVFVEAKLNSIHDGYFYFNNVSLSTSIAKFEVDTKNKSNFVNNTSTPVVDSKNEQGEKGIVLNEIIVRGRKYPYTIVKHVIENFGKNYPSKDFNSKLTSNIDVKVQDTTILNLDFVAKQYDLGYDKENRNFNQIQEIRWNIKTGYSPKGLRGEFYYVYLSNPIKFSQYLNEKKFKKFVFKADDDIMYNNREVYVINFSTLRDQYSYTHRNFLCDFSGTLYIDKEDYAIVKIIEKWDVKKYESSFDKKLELIGWPENYVQKESTLEITETDLKKSNGLYYISEVKNKIYGNLTDKNNRIHPFQIIVNSFLNDFNGSQVEKFTYKQEKTIFDKVEYNKTFWDKYESPLK</sequence>
<dbReference type="SUPFAM" id="SSF159501">
    <property type="entry name" value="EreA/ChaN-like"/>
    <property type="match status" value="1"/>
</dbReference>
<dbReference type="PANTHER" id="PTHR31299:SF0">
    <property type="entry name" value="ESTERASE, PUTATIVE (AFU_ORTHOLOGUE AFUA_1G05850)-RELATED"/>
    <property type="match status" value="1"/>
</dbReference>
<reference evidence="1 2" key="1">
    <citation type="journal article" date="2018" name="Int. J. Syst. Evol. Microbiol.">
        <title>Flavobacterium chryseum sp. nov. and Flavobacterium psychroterrae sp. nov., novel environmental bacteria isolated from Antarctica.</title>
        <authorList>
            <person name="Kralova S."/>
            <person name="Svec P."/>
            <person name="Busse H.J."/>
            <person name="Stankova E."/>
            <person name="Vaczi P."/>
            <person name="Sedlacek I."/>
        </authorList>
    </citation>
    <scope>NUCLEOTIDE SEQUENCE [LARGE SCALE GENOMIC DNA]</scope>
    <source>
        <strain evidence="1 2">CCM 8827</strain>
    </source>
</reference>
<proteinExistence type="predicted"/>
<gene>
    <name evidence="1" type="ORF">KHA90_22925</name>
</gene>
<dbReference type="RefSeq" id="WP_213307259.1">
    <property type="nucleotide sequence ID" value="NZ_JAGYVZ010000036.1"/>
</dbReference>
<dbReference type="InterPro" id="IPR007815">
    <property type="entry name" value="Emycin_Estase"/>
</dbReference>
<evidence type="ECO:0000313" key="1">
    <source>
        <dbReference type="EMBL" id="MBS7233874.1"/>
    </source>
</evidence>
<dbReference type="Gene3D" id="1.20.1440.30">
    <property type="entry name" value="Biosynthetic Protein domain"/>
    <property type="match status" value="1"/>
</dbReference>
<dbReference type="PANTHER" id="PTHR31299">
    <property type="entry name" value="ESTERASE, PUTATIVE (AFU_ORTHOLOGUE AFUA_1G05850)-RELATED"/>
    <property type="match status" value="1"/>
</dbReference>
<keyword evidence="2" id="KW-1185">Reference proteome</keyword>
<dbReference type="Gene3D" id="3.30.1870.10">
    <property type="entry name" value="EreA-like, domain 2"/>
    <property type="match status" value="1"/>
</dbReference>